<dbReference type="FunFam" id="3.30.70.270:FF:000003">
    <property type="entry name" value="Transposon Ty3-G Gag-Pol polyprotein"/>
    <property type="match status" value="1"/>
</dbReference>
<organism evidence="2 3">
    <name type="scientific">Solea senegalensis</name>
    <name type="common">Senegalese sole</name>
    <dbReference type="NCBI Taxonomy" id="28829"/>
    <lineage>
        <taxon>Eukaryota</taxon>
        <taxon>Metazoa</taxon>
        <taxon>Chordata</taxon>
        <taxon>Craniata</taxon>
        <taxon>Vertebrata</taxon>
        <taxon>Euteleostomi</taxon>
        <taxon>Actinopterygii</taxon>
        <taxon>Neopterygii</taxon>
        <taxon>Teleostei</taxon>
        <taxon>Neoteleostei</taxon>
        <taxon>Acanthomorphata</taxon>
        <taxon>Carangaria</taxon>
        <taxon>Pleuronectiformes</taxon>
        <taxon>Pleuronectoidei</taxon>
        <taxon>Soleidae</taxon>
        <taxon>Solea</taxon>
    </lineage>
</organism>
<protein>
    <recommendedName>
        <fullName evidence="1">Reverse transcriptase domain-containing protein</fullName>
    </recommendedName>
</protein>
<dbReference type="InterPro" id="IPR050951">
    <property type="entry name" value="Retrovirus_Pol_polyprotein"/>
</dbReference>
<evidence type="ECO:0000313" key="2">
    <source>
        <dbReference type="EMBL" id="KAG7513207.1"/>
    </source>
</evidence>
<comment type="caution">
    <text evidence="2">The sequence shown here is derived from an EMBL/GenBank/DDBJ whole genome shotgun (WGS) entry which is preliminary data.</text>
</comment>
<dbReference type="AlphaFoldDB" id="A0AAV6S957"/>
<proteinExistence type="predicted"/>
<accession>A0AAV6S957</accession>
<gene>
    <name evidence="2" type="ORF">JOB18_001396</name>
</gene>
<dbReference type="CDD" id="cd01647">
    <property type="entry name" value="RT_LTR"/>
    <property type="match status" value="1"/>
</dbReference>
<feature type="domain" description="Reverse transcriptase" evidence="1">
    <location>
        <begin position="1"/>
        <end position="74"/>
    </location>
</feature>
<name>A0AAV6S957_SOLSE</name>
<dbReference type="InterPro" id="IPR000477">
    <property type="entry name" value="RT_dom"/>
</dbReference>
<sequence length="249" mass="27105">MPFGLKGAAQTFQRLMDSVLRDLAFIFVYLDDILVASPLADEHLSHLKCLDEHGLIVNTAKCQFGLPVIDFLGHCISSQGAVPLPSKVQVVADSTGCPRLVVPVIWRHRVFDMVNSLSHPGVRASASLRAALSDPNWVDRLPWVMLGLRSAPKEDLDASPAELVLRQPLRVPGEFLPASSDPVPFLCPPSDAAFAPVPVHHFSPQSFVPAELGTARFVFVRHDAHRSPLQPPYDGLFRVLEAGSKSCPG</sequence>
<evidence type="ECO:0000259" key="1">
    <source>
        <dbReference type="Pfam" id="PF00078"/>
    </source>
</evidence>
<dbReference type="Proteomes" id="UP000693946">
    <property type="component" value="Linkage Group LG14"/>
</dbReference>
<evidence type="ECO:0000313" key="3">
    <source>
        <dbReference type="Proteomes" id="UP000693946"/>
    </source>
</evidence>
<dbReference type="PANTHER" id="PTHR37984:SF13">
    <property type="entry name" value="RIBONUCLEASE H"/>
    <property type="match status" value="1"/>
</dbReference>
<dbReference type="PANTHER" id="PTHR37984">
    <property type="entry name" value="PROTEIN CBG26694"/>
    <property type="match status" value="1"/>
</dbReference>
<dbReference type="EMBL" id="JAGKHQ010000006">
    <property type="protein sequence ID" value="KAG7513207.1"/>
    <property type="molecule type" value="Genomic_DNA"/>
</dbReference>
<dbReference type="Pfam" id="PF00078">
    <property type="entry name" value="RVT_1"/>
    <property type="match status" value="1"/>
</dbReference>
<reference evidence="2 3" key="1">
    <citation type="journal article" date="2021" name="Sci. Rep.">
        <title>Chromosome anchoring in Senegalese sole (Solea senegalensis) reveals sex-associated markers and genome rearrangements in flatfish.</title>
        <authorList>
            <person name="Guerrero-Cozar I."/>
            <person name="Gomez-Garrido J."/>
            <person name="Berbel C."/>
            <person name="Martinez-Blanch J.F."/>
            <person name="Alioto T."/>
            <person name="Claros M.G."/>
            <person name="Gagnaire P.A."/>
            <person name="Manchado M."/>
        </authorList>
    </citation>
    <scope>NUCLEOTIDE SEQUENCE [LARGE SCALE GENOMIC DNA]</scope>
    <source>
        <strain evidence="2">Sse05_10M</strain>
    </source>
</reference>
<keyword evidence="3" id="KW-1185">Reference proteome</keyword>